<feature type="compositionally biased region" description="Low complexity" evidence="1">
    <location>
        <begin position="406"/>
        <end position="416"/>
    </location>
</feature>
<dbReference type="Proteomes" id="UP001239397">
    <property type="component" value="Chromosome"/>
</dbReference>
<feature type="region of interest" description="Disordered" evidence="1">
    <location>
        <begin position="235"/>
        <end position="939"/>
    </location>
</feature>
<feature type="domain" description="eCIS core" evidence="3">
    <location>
        <begin position="26"/>
        <end position="99"/>
    </location>
</feature>
<feature type="compositionally biased region" description="Low complexity" evidence="1">
    <location>
        <begin position="619"/>
        <end position="628"/>
    </location>
</feature>
<keyword evidence="2" id="KW-1133">Transmembrane helix</keyword>
<feature type="compositionally biased region" description="Low complexity" evidence="1">
    <location>
        <begin position="1717"/>
        <end position="1730"/>
    </location>
</feature>
<feature type="region of interest" description="Disordered" evidence="1">
    <location>
        <begin position="1776"/>
        <end position="1801"/>
    </location>
</feature>
<feature type="compositionally biased region" description="Basic and acidic residues" evidence="1">
    <location>
        <begin position="970"/>
        <end position="980"/>
    </location>
</feature>
<feature type="compositionally biased region" description="Low complexity" evidence="1">
    <location>
        <begin position="575"/>
        <end position="590"/>
    </location>
</feature>
<evidence type="ECO:0000313" key="5">
    <source>
        <dbReference type="Proteomes" id="UP001239397"/>
    </source>
</evidence>
<evidence type="ECO:0000313" key="4">
    <source>
        <dbReference type="EMBL" id="WIX99169.1"/>
    </source>
</evidence>
<evidence type="ECO:0000256" key="1">
    <source>
        <dbReference type="SAM" id="MobiDB-lite"/>
    </source>
</evidence>
<accession>A0A9Y2JK40</accession>
<feature type="compositionally biased region" description="Basic and acidic residues" evidence="1">
    <location>
        <begin position="1535"/>
        <end position="1553"/>
    </location>
</feature>
<organism evidence="4 5">
    <name type="scientific">Amycolatopsis mongoliensis</name>
    <dbReference type="NCBI Taxonomy" id="715475"/>
    <lineage>
        <taxon>Bacteria</taxon>
        <taxon>Bacillati</taxon>
        <taxon>Actinomycetota</taxon>
        <taxon>Actinomycetes</taxon>
        <taxon>Pseudonocardiales</taxon>
        <taxon>Pseudonocardiaceae</taxon>
        <taxon>Amycolatopsis</taxon>
    </lineage>
</organism>
<dbReference type="KEGG" id="amog:QRX60_34675"/>
<sequence length="1890" mass="199909">MKKPVKRPPARKRPELKDIVSGAGQPLDVGLRRDLEARLGHDFSRVRIHADRDAAALAELIGADAVTVGQEVFFAEGAFHPETAQGRLLLAHELLHTVQVPTAPGPLRLGRTEGVLSQPGEPVEVEAEETARGWRDGVVERREQQRASLLRYTRVSADQQRSERLDPAAIVDRVVAGVLRSLRGDPADTSGRVRLQLGRLMPELQETVLETLKVRLPSAEYQQLVDLIGTDENSDVAPEVAPADQPASVADPQPVTDPGRQYDEQTAKDAKQPEEKVDQDKQNADQADERRSEDERKAQQDKYSQEKHKQDTDASADKDAKKKDEDQKAKDAKDGDEKKDKDRQRDKDDKDKGEQDKQKQDAEKKGEAAKQGEQQALQAGQGQAVPAPPAGGAGAAASGPGGAGAAAGAAPTMGDDSAVDKAVQGPESPLVKHGVLERPGQKPKDEPEPGEEPIGLDAAPTAEVAEEPEVPEERQPAAQEAQPDDGLPKADLDVGNVPTADKLTLPADGSPPPPPAPPSFPTPPEPEQKPAEEAKARTQEYRAEQEQEHREPAEIQPAAGQVDENAVDREPVEPTPAAAARIPAQRMAPAEEQEPVGEEPAEVTTVDTPGPGAPGPGLAGASATTPGAEPAGTETPGQEAPGTAPQDQLAGAPGQDGSLEAGGGGCAGAPEPAPAPEQGGACGGGGGGGAAGPGAEEPPQPAAPDVSAQEPQAALASVSTRQPADMVDSLGQVDSSVTTSVGKDRTELQAAPPTADRPSGAPRTMSGPPPEAAPVAAEIPRVEEAKPDEKGKQQRPEDKNVNGAPPATANAAAPTVAGDAQGKLSPEESANLERAVDDIRTTDPALDKATVGSAPTFELKGETDPALADQQAKNLSDTTGKVADVGRRDAAQPLGEDHVYPNVPPETLRGKVPAGGGGAPAAGPQPAAQAGAAGPAAGGVDKVAVSAVAQQERGPQIQAAFGQGAGQLTTERKSHDDQAVQEHQQNQTRIDDAIKESSQQQSAQRQDASAQAKAQRAEWRDAQDKAVTDSNTQAADQHGDTGKQIDVQHTDTNKDIQGRKETDDKDIDDKRAKAEADARKKKDEKKNDDGGFFSWVASKIKQAFDAIVSAITDIFNAARKAIQNVIDGFKKFVNDAIDFARKAVVGLIAKLATALIALGDTLLAAFPGLRDKFRKAIENLRDAAIAKVNQFADGLKKAVNKFLDLLGAALSKLLDVLQKGLLAAVKFVRDAVNGAIAFVQQAIAVLGELAGIIKDIARNPGGWLRNLGTAIRDGVGKLPDVMVAAIKKWFNDKVEQIVGLGKIIFNVLVKGCLKMGQIVSMVWQAVIKALPMMIIQLVLEKVVAALIPGAGAILAMIQTIMAAWGSISKILGALSKLLSFLKAIKTGGVTAACLFAETVAAGAVALLDFITNFLISKLASAAKGVAGKLKGIADKIMKGLARGARKVRQFAGKAFNGAKKAGKAGLAFLKKGASKAGGLVRRGVGKVLGGVKKGWNKVKGGLKALGGKLARTKLGKALINVGNKIKKGYQKLKQKVSDWRNKKRPPEKPPTAEERLAKAVVRIKPKVDLLLRKGIWASVFRAVLRGLRGWYRLTAIDLVGSLRFKVVARLNPDENVTDGVKDASSGQEIDRDKLPVTPRPPSASPEQSGEGEVRPRSTEKKQAEGEPTSKGKRKAPTESEPEKKTPARADEKDEDTGDEKGKIPRLSTRPGEPEQKPSAGSGWPPVGPVGKKPKLGEPGGDTWRYERYRQARYKQGRKEEEVLPFEEWKSTHYDVAAKGGRPGRRGGAEQAAMKDRLTKEEGVREVENVNLGGHFPDGIRPKPEGGNDYFEVGKMLNKGIPEARERGKLQKEIDALGHGETITFVDKTDGVRRITYRKGDKVDLKKFKGS</sequence>
<dbReference type="RefSeq" id="WP_285995652.1">
    <property type="nucleotide sequence ID" value="NZ_CP127295.1"/>
</dbReference>
<feature type="compositionally biased region" description="Low complexity" evidence="1">
    <location>
        <begin position="921"/>
        <end position="939"/>
    </location>
</feature>
<feature type="compositionally biased region" description="Gly residues" evidence="1">
    <location>
        <begin position="680"/>
        <end position="692"/>
    </location>
</feature>
<feature type="region of interest" description="Disordered" evidence="1">
    <location>
        <begin position="1615"/>
        <end position="1745"/>
    </location>
</feature>
<feature type="compositionally biased region" description="Polar residues" evidence="1">
    <location>
        <begin position="732"/>
        <end position="741"/>
    </location>
</feature>
<evidence type="ECO:0000259" key="3">
    <source>
        <dbReference type="Pfam" id="PF13699"/>
    </source>
</evidence>
<feature type="compositionally biased region" description="Gly residues" evidence="1">
    <location>
        <begin position="391"/>
        <end position="405"/>
    </location>
</feature>
<feature type="compositionally biased region" description="Basic and acidic residues" evidence="1">
    <location>
        <begin position="434"/>
        <end position="447"/>
    </location>
</feature>
<gene>
    <name evidence="4" type="ORF">QRX60_34675</name>
</gene>
<feature type="compositionally biased region" description="Basic and acidic residues" evidence="1">
    <location>
        <begin position="1037"/>
        <end position="1086"/>
    </location>
</feature>
<feature type="compositionally biased region" description="Low complexity" evidence="1">
    <location>
        <begin position="997"/>
        <end position="1014"/>
    </location>
</feature>
<feature type="region of interest" description="Disordered" evidence="1">
    <location>
        <begin position="1534"/>
        <end position="1553"/>
    </location>
</feature>
<reference evidence="4 5" key="1">
    <citation type="submission" date="2023-06" db="EMBL/GenBank/DDBJ databases">
        <authorList>
            <person name="Oyuntsetseg B."/>
            <person name="Kim S.B."/>
        </authorList>
    </citation>
    <scope>NUCLEOTIDE SEQUENCE [LARGE SCALE GENOMIC DNA]</scope>
    <source>
        <strain evidence="4 5">4-36</strain>
    </source>
</reference>
<feature type="compositionally biased region" description="Basic and acidic residues" evidence="1">
    <location>
        <begin position="1651"/>
        <end position="1691"/>
    </location>
</feature>
<feature type="compositionally biased region" description="Low complexity" evidence="1">
    <location>
        <begin position="801"/>
        <end position="818"/>
    </location>
</feature>
<keyword evidence="2" id="KW-0812">Transmembrane</keyword>
<dbReference type="InterPro" id="IPR051144">
    <property type="entry name" value="Formin_homology_domain"/>
</dbReference>
<dbReference type="Pfam" id="PF13699">
    <property type="entry name" value="eCIS_core"/>
    <property type="match status" value="1"/>
</dbReference>
<dbReference type="PANTHER" id="PTHR45733">
    <property type="entry name" value="FORMIN-J"/>
    <property type="match status" value="1"/>
</dbReference>
<feature type="region of interest" description="Disordered" evidence="1">
    <location>
        <begin position="956"/>
        <end position="1086"/>
    </location>
</feature>
<feature type="transmembrane region" description="Helical" evidence="2">
    <location>
        <begin position="1143"/>
        <end position="1166"/>
    </location>
</feature>
<feature type="compositionally biased region" description="Low complexity" evidence="1">
    <location>
        <begin position="371"/>
        <end position="385"/>
    </location>
</feature>
<feature type="transmembrane region" description="Helical" evidence="2">
    <location>
        <begin position="1345"/>
        <end position="1367"/>
    </location>
</feature>
<keyword evidence="2" id="KW-0472">Membrane</keyword>
<feature type="compositionally biased region" description="Acidic residues" evidence="1">
    <location>
        <begin position="591"/>
        <end position="601"/>
    </location>
</feature>
<feature type="compositionally biased region" description="Basic and acidic residues" evidence="1">
    <location>
        <begin position="1015"/>
        <end position="1027"/>
    </location>
</feature>
<feature type="compositionally biased region" description="Pro residues" evidence="1">
    <location>
        <begin position="509"/>
        <end position="525"/>
    </location>
</feature>
<proteinExistence type="predicted"/>
<evidence type="ECO:0000256" key="2">
    <source>
        <dbReference type="SAM" id="Phobius"/>
    </source>
</evidence>
<name>A0A9Y2JK40_9PSEU</name>
<feature type="compositionally biased region" description="Basic and acidic residues" evidence="1">
    <location>
        <begin position="1792"/>
        <end position="1801"/>
    </location>
</feature>
<feature type="compositionally biased region" description="Basic and acidic residues" evidence="1">
    <location>
        <begin position="780"/>
        <end position="800"/>
    </location>
</feature>
<feature type="compositionally biased region" description="Basic and acidic residues" evidence="1">
    <location>
        <begin position="526"/>
        <end position="553"/>
    </location>
</feature>
<protein>
    <submittedName>
        <fullName evidence="4">DUF4157 domain-containing protein</fullName>
    </submittedName>
</protein>
<feature type="compositionally biased region" description="Basic and acidic residues" evidence="1">
    <location>
        <begin position="260"/>
        <end position="370"/>
    </location>
</feature>
<dbReference type="InterPro" id="IPR025295">
    <property type="entry name" value="eCIS_core_dom"/>
</dbReference>
<feature type="compositionally biased region" description="Basic and acidic residues" evidence="1">
    <location>
        <begin position="884"/>
        <end position="899"/>
    </location>
</feature>
<dbReference type="EMBL" id="CP127295">
    <property type="protein sequence ID" value="WIX99169.1"/>
    <property type="molecule type" value="Genomic_DNA"/>
</dbReference>
<keyword evidence="5" id="KW-1185">Reference proteome</keyword>